<dbReference type="PANTHER" id="PTHR43794:SF5">
    <property type="entry name" value="CHLOROHYDROLASE FAMILY PROTEIN"/>
    <property type="match status" value="1"/>
</dbReference>
<organism evidence="3 4">
    <name type="scientific">Ciceribacter sichuanensis</name>
    <dbReference type="NCBI Taxonomy" id="2949647"/>
    <lineage>
        <taxon>Bacteria</taxon>
        <taxon>Pseudomonadati</taxon>
        <taxon>Pseudomonadota</taxon>
        <taxon>Alphaproteobacteria</taxon>
        <taxon>Hyphomicrobiales</taxon>
        <taxon>Rhizobiaceae</taxon>
        <taxon>Ciceribacter</taxon>
    </lineage>
</organism>
<dbReference type="RefSeq" id="WP_250911821.1">
    <property type="nucleotide sequence ID" value="NZ_JAMXLX010000006.1"/>
</dbReference>
<protein>
    <submittedName>
        <fullName evidence="3">Amidohydrolase family protein</fullName>
    </submittedName>
</protein>
<gene>
    <name evidence="3" type="ORF">NBH21_18030</name>
</gene>
<dbReference type="SUPFAM" id="SSF51556">
    <property type="entry name" value="Metallo-dependent hydrolases"/>
    <property type="match status" value="1"/>
</dbReference>
<dbReference type="Pfam" id="PF01979">
    <property type="entry name" value="Amidohydro_1"/>
    <property type="match status" value="1"/>
</dbReference>
<evidence type="ECO:0000313" key="4">
    <source>
        <dbReference type="Proteomes" id="UP001155380"/>
    </source>
</evidence>
<dbReference type="InterPro" id="IPR006680">
    <property type="entry name" value="Amidohydro-rel"/>
</dbReference>
<evidence type="ECO:0000256" key="1">
    <source>
        <dbReference type="ARBA" id="ARBA00006745"/>
    </source>
</evidence>
<evidence type="ECO:0000313" key="3">
    <source>
        <dbReference type="EMBL" id="MCO5958679.1"/>
    </source>
</evidence>
<dbReference type="SUPFAM" id="SSF51338">
    <property type="entry name" value="Composite domain of metallo-dependent hydrolases"/>
    <property type="match status" value="1"/>
</dbReference>
<dbReference type="GO" id="GO:0016810">
    <property type="term" value="F:hydrolase activity, acting on carbon-nitrogen (but not peptide) bonds"/>
    <property type="evidence" value="ECO:0007669"/>
    <property type="project" value="InterPro"/>
</dbReference>
<dbReference type="InterPro" id="IPR032466">
    <property type="entry name" value="Metal_Hydrolase"/>
</dbReference>
<evidence type="ECO:0000259" key="2">
    <source>
        <dbReference type="Pfam" id="PF01979"/>
    </source>
</evidence>
<proteinExistence type="inferred from homology"/>
<dbReference type="Proteomes" id="UP001155380">
    <property type="component" value="Unassembled WGS sequence"/>
</dbReference>
<dbReference type="AlphaFoldDB" id="A0AAJ1BYQ4"/>
<sequence length="502" mass="53073">MTSTAPILIRGGLTVDIDSGTAETRDILIEGGTIKAVGAPGAIDAPGAVLYDATDRLVNPGLVNGHTHGHMSLHKGVADKWTLEASLTNAPWLAGRRDPDIMYASALLTGAEMLMKGCTACFDLVYEFPRPTVEGFFAVARGYADAGIRAVLSPMISDISLFRAIPGLLDALPEELRRQVDGEIDGRPTLDAVRDIIARRHELPDGITLALSPTIPHHCSEGFLMECAGLAADNGLTIHMHVAESRLQAVAAQKLWGKSPIAYLAERGVLGENFIAAHAVWLDDSDLDLIARHGASIAHIPASNLRLGAGFAFIRPMLERGIDVALATDGANSSDALDMLRVMRLASYVSHIQTGPREDWLGAAEVLKLATAGGQKLTGRPNAGRIAVGAPADLAMLDLTAIDFIPLNDPVNQLVTSADGANVTDVLVDGRFALRDRVLTSQACRDLGARVKDARLRLAAASGDLKALSTALEPHVVAYAQSLAGEPLPVNRYLAGRGDPHA</sequence>
<comment type="similarity">
    <text evidence="1">Belongs to the metallo-dependent hydrolases superfamily. ATZ/TRZ family.</text>
</comment>
<dbReference type="InterPro" id="IPR011059">
    <property type="entry name" value="Metal-dep_hydrolase_composite"/>
</dbReference>
<comment type="caution">
    <text evidence="3">The sequence shown here is derived from an EMBL/GenBank/DDBJ whole genome shotgun (WGS) entry which is preliminary data.</text>
</comment>
<feature type="domain" description="Amidohydrolase-related" evidence="2">
    <location>
        <begin position="58"/>
        <end position="431"/>
    </location>
</feature>
<reference evidence="3" key="1">
    <citation type="submission" date="2022-06" db="EMBL/GenBank/DDBJ databases">
        <authorList>
            <person name="Sun Q."/>
        </authorList>
    </citation>
    <scope>NUCLEOTIDE SEQUENCE</scope>
    <source>
        <strain evidence="3">S101</strain>
    </source>
</reference>
<dbReference type="EMBL" id="JAMXLX010000006">
    <property type="protein sequence ID" value="MCO5958679.1"/>
    <property type="molecule type" value="Genomic_DNA"/>
</dbReference>
<dbReference type="Gene3D" id="3.20.20.140">
    <property type="entry name" value="Metal-dependent hydrolases"/>
    <property type="match status" value="1"/>
</dbReference>
<dbReference type="InterPro" id="IPR050287">
    <property type="entry name" value="MTA/SAH_deaminase"/>
</dbReference>
<dbReference type="Gene3D" id="2.30.40.10">
    <property type="entry name" value="Urease, subunit C, domain 1"/>
    <property type="match status" value="1"/>
</dbReference>
<dbReference type="PANTHER" id="PTHR43794">
    <property type="entry name" value="AMINOHYDROLASE SSNA-RELATED"/>
    <property type="match status" value="1"/>
</dbReference>
<accession>A0AAJ1BYQ4</accession>
<name>A0AAJ1BYQ4_9HYPH</name>